<protein>
    <submittedName>
        <fullName evidence="1">Uncharacterized protein</fullName>
    </submittedName>
</protein>
<feature type="non-terminal residue" evidence="1">
    <location>
        <position position="60"/>
    </location>
</feature>
<name>A0A8J2SKF0_9STRA</name>
<evidence type="ECO:0000313" key="1">
    <source>
        <dbReference type="EMBL" id="CAH0368667.1"/>
    </source>
</evidence>
<accession>A0A8J2SKF0</accession>
<reference evidence="1" key="1">
    <citation type="submission" date="2021-11" db="EMBL/GenBank/DDBJ databases">
        <authorList>
            <consortium name="Genoscope - CEA"/>
            <person name="William W."/>
        </authorList>
    </citation>
    <scope>NUCLEOTIDE SEQUENCE</scope>
</reference>
<dbReference type="AlphaFoldDB" id="A0A8J2SKF0"/>
<keyword evidence="2" id="KW-1185">Reference proteome</keyword>
<sequence>MTPCVDDGRPIAGRRNAQFYCFFGRFKTLNMLATFFPIRLFVGSRRLQTFSEKAFILITL</sequence>
<evidence type="ECO:0000313" key="2">
    <source>
        <dbReference type="Proteomes" id="UP000789595"/>
    </source>
</evidence>
<dbReference type="EMBL" id="CAKKNE010000002">
    <property type="protein sequence ID" value="CAH0368667.1"/>
    <property type="molecule type" value="Genomic_DNA"/>
</dbReference>
<comment type="caution">
    <text evidence="1">The sequence shown here is derived from an EMBL/GenBank/DDBJ whole genome shotgun (WGS) entry which is preliminary data.</text>
</comment>
<proteinExistence type="predicted"/>
<dbReference type="Proteomes" id="UP000789595">
    <property type="component" value="Unassembled WGS sequence"/>
</dbReference>
<gene>
    <name evidence="1" type="ORF">PECAL_2P17400</name>
</gene>
<organism evidence="1 2">
    <name type="scientific">Pelagomonas calceolata</name>
    <dbReference type="NCBI Taxonomy" id="35677"/>
    <lineage>
        <taxon>Eukaryota</taxon>
        <taxon>Sar</taxon>
        <taxon>Stramenopiles</taxon>
        <taxon>Ochrophyta</taxon>
        <taxon>Pelagophyceae</taxon>
        <taxon>Pelagomonadales</taxon>
        <taxon>Pelagomonadaceae</taxon>
        <taxon>Pelagomonas</taxon>
    </lineage>
</organism>